<evidence type="ECO:0000313" key="2">
    <source>
        <dbReference type="Proteomes" id="UP000007148"/>
    </source>
</evidence>
<keyword evidence="2" id="KW-1185">Reference proteome</keyword>
<comment type="caution">
    <text evidence="1">The sequence shown here is derived from an EMBL/GenBank/DDBJ whole genome shotgun (WGS) entry which is preliminary data.</text>
</comment>
<evidence type="ECO:0000313" key="1">
    <source>
        <dbReference type="EMBL" id="CCA75172.1"/>
    </source>
</evidence>
<dbReference type="HOGENOM" id="CLU_2758730_0_0_1"/>
<organism evidence="1 2">
    <name type="scientific">Serendipita indica (strain DSM 11827)</name>
    <name type="common">Root endophyte fungus</name>
    <name type="synonym">Piriformospora indica</name>
    <dbReference type="NCBI Taxonomy" id="1109443"/>
    <lineage>
        <taxon>Eukaryota</taxon>
        <taxon>Fungi</taxon>
        <taxon>Dikarya</taxon>
        <taxon>Basidiomycota</taxon>
        <taxon>Agaricomycotina</taxon>
        <taxon>Agaricomycetes</taxon>
        <taxon>Sebacinales</taxon>
        <taxon>Serendipitaceae</taxon>
        <taxon>Serendipita</taxon>
    </lineage>
</organism>
<proteinExistence type="predicted"/>
<protein>
    <submittedName>
        <fullName evidence="1">Uncharacterized protein</fullName>
    </submittedName>
</protein>
<dbReference type="AlphaFoldDB" id="G4TV29"/>
<accession>G4TV29</accession>
<gene>
    <name evidence="1" type="ORF">PIIN_09156</name>
</gene>
<sequence>MTSQCLNPDRISEGGDWDMAMLYVDETDETTSEAVQECIPRPAYSPDASMPWLAGSMEKKIGTKMENWRI</sequence>
<name>G4TV29_SERID</name>
<reference evidence="1 2" key="1">
    <citation type="journal article" date="2011" name="PLoS Pathog.">
        <title>Endophytic Life Strategies Decoded by Genome and Transcriptome Analyses of the Mutualistic Root Symbiont Piriformospora indica.</title>
        <authorList>
            <person name="Zuccaro A."/>
            <person name="Lahrmann U."/>
            <person name="Guldener U."/>
            <person name="Langen G."/>
            <person name="Pfiffi S."/>
            <person name="Biedenkopf D."/>
            <person name="Wong P."/>
            <person name="Samans B."/>
            <person name="Grimm C."/>
            <person name="Basiewicz M."/>
            <person name="Murat C."/>
            <person name="Martin F."/>
            <person name="Kogel K.H."/>
        </authorList>
    </citation>
    <scope>NUCLEOTIDE SEQUENCE [LARGE SCALE GENOMIC DNA]</scope>
    <source>
        <strain evidence="1 2">DSM 11827</strain>
    </source>
</reference>
<dbReference type="Proteomes" id="UP000007148">
    <property type="component" value="Unassembled WGS sequence"/>
</dbReference>
<dbReference type="EMBL" id="CAFZ01000408">
    <property type="protein sequence ID" value="CCA75172.1"/>
    <property type="molecule type" value="Genomic_DNA"/>
</dbReference>
<dbReference type="InParanoid" id="G4TV29"/>